<feature type="coiled-coil region" evidence="1">
    <location>
        <begin position="619"/>
        <end position="660"/>
    </location>
</feature>
<dbReference type="SUPFAM" id="SSF48371">
    <property type="entry name" value="ARM repeat"/>
    <property type="match status" value="1"/>
</dbReference>
<feature type="compositionally biased region" description="Basic and acidic residues" evidence="2">
    <location>
        <begin position="1070"/>
        <end position="1094"/>
    </location>
</feature>
<sequence length="1101" mass="128264">MICKWFGEAHNTGSFISVTDEIEELCKTKEKHKDTVKAMQWILNNIICKPSKKKTSEDILVSFINLVNSLKNKYHNAEPIQKLIYELIIFCCALLRDSKVTVQTKSLNVINQVMCQVKDLELLDDKARKCIWSNALFFTKENKPVELKITCLEISGRIHKFLMNRDKNFTEINEITKHLNYLVLKDEEERVRVQAFKALPVCETTYKTVFTRITDIAKKIRQIAYQKISKTDITLKQMPETLKIRCFRFIQEEVSKEIQPDAEQCLQKLIFPKKGDKKLCEISIETNLVMLKLVRKGFETYFDIPHILETEGTTAVNFIKDKAKLSQNNSNHIPKELEFYKSCFVCIYILSYLKEQRDLVGLYTPFARKLPSAYEFELLFIHFQDQKYILSMLCQLISHIQLPDVEKDKSQWEETVKNHGMKQIVKFCKSNPEKSKLISEEGDKVDFIRLYNEEHLLNTIIDEVIYECKPDHKEGRQYRNKKYSEIMRNAEFQITNFDQDSENLTKFERVCDLVYFNLTPNSKDDFFVQVMTNFKSFYYEWMSIQEIEKDAEKSCFNFIFQKIQTACQRLNIIQNGNDSEETIGQQVLSKRDAYNRQNGRMILKTRSVKQNSKRNVKKKAYSKNMKRKLREEKEEIKNQIKQIKKDHENLKTEVAELYRKDMIWTSHYLKIIKMIIELEGKDHVQMLKNKGQDFITFVDEHIKPFMEHPFSKEISLVAIECAGAACLASQEVALEYMKYFKEKIEKFVPRKNDDKIPDFNSVEFDFDEKAVQERVKTIIPGEASRYLKIITDSIITHSLLSKSTLQTSSQDTKFLINDTKTLLLKNLTNTSKPVQNTTFVCHTALLMTNSFPNPSSLLTRILLLREELKPHLERQSKGLRKIIDLFLTTYSKISISNLTTLYKSFLGSLTFITLAKAKGYPSPWLHSKERTLAQLVLPLLSLKTNVAFSLEGKAEVDFNKEVLGYLCWIQRFLKCPGLVKKVASVLVFEATGALGPGELGALGCLKGYVEGVMGMEKVKGLEKVKVKGKEDSEEFVRKLVGEIEYETIWEDAKGIFGKIMTKEGEYDDRKVEKEGKKRKKDSDSDHEVMREVRGKLKRFRK</sequence>
<evidence type="ECO:0000313" key="4">
    <source>
        <dbReference type="Proteomes" id="UP001295684"/>
    </source>
</evidence>
<evidence type="ECO:0000256" key="2">
    <source>
        <dbReference type="SAM" id="MobiDB-lite"/>
    </source>
</evidence>
<dbReference type="PANTHER" id="PTHR14418:SF5">
    <property type="entry name" value="CONDENSIN COMPLEX SUBUNIT 3"/>
    <property type="match status" value="1"/>
</dbReference>
<organism evidence="3 4">
    <name type="scientific">Euplotes crassus</name>
    <dbReference type="NCBI Taxonomy" id="5936"/>
    <lineage>
        <taxon>Eukaryota</taxon>
        <taxon>Sar</taxon>
        <taxon>Alveolata</taxon>
        <taxon>Ciliophora</taxon>
        <taxon>Intramacronucleata</taxon>
        <taxon>Spirotrichea</taxon>
        <taxon>Hypotrichia</taxon>
        <taxon>Euplotida</taxon>
        <taxon>Euplotidae</taxon>
        <taxon>Moneuplotes</taxon>
    </lineage>
</organism>
<reference evidence="3" key="1">
    <citation type="submission" date="2023-07" db="EMBL/GenBank/DDBJ databases">
        <authorList>
            <consortium name="AG Swart"/>
            <person name="Singh M."/>
            <person name="Singh A."/>
            <person name="Seah K."/>
            <person name="Emmerich C."/>
        </authorList>
    </citation>
    <scope>NUCLEOTIDE SEQUENCE</scope>
    <source>
        <strain evidence="3">DP1</strain>
    </source>
</reference>
<dbReference type="PANTHER" id="PTHR14418">
    <property type="entry name" value="CONDENSIN COMPLEX SUBUNIT 3-RELATED"/>
    <property type="match status" value="1"/>
</dbReference>
<dbReference type="GO" id="GO:0000796">
    <property type="term" value="C:condensin complex"/>
    <property type="evidence" value="ECO:0007669"/>
    <property type="project" value="InterPro"/>
</dbReference>
<dbReference type="InterPro" id="IPR016024">
    <property type="entry name" value="ARM-type_fold"/>
</dbReference>
<evidence type="ECO:0000256" key="1">
    <source>
        <dbReference type="SAM" id="Coils"/>
    </source>
</evidence>
<dbReference type="AlphaFoldDB" id="A0AAD1TZE7"/>
<name>A0AAD1TZE7_EUPCR</name>
<evidence type="ECO:0000313" key="3">
    <source>
        <dbReference type="EMBL" id="CAI2359307.1"/>
    </source>
</evidence>
<keyword evidence="4" id="KW-1185">Reference proteome</keyword>
<dbReference type="Proteomes" id="UP001295684">
    <property type="component" value="Unassembled WGS sequence"/>
</dbReference>
<accession>A0AAD1TZE7</accession>
<protein>
    <submittedName>
        <fullName evidence="3">Uncharacterized protein</fullName>
    </submittedName>
</protein>
<dbReference type="GO" id="GO:0007076">
    <property type="term" value="P:mitotic chromosome condensation"/>
    <property type="evidence" value="ECO:0007669"/>
    <property type="project" value="InterPro"/>
</dbReference>
<gene>
    <name evidence="3" type="ORF">ECRASSUSDP1_LOCUS595</name>
</gene>
<dbReference type="GO" id="GO:0000793">
    <property type="term" value="C:condensed chromosome"/>
    <property type="evidence" value="ECO:0007669"/>
    <property type="project" value="TreeGrafter"/>
</dbReference>
<proteinExistence type="predicted"/>
<feature type="region of interest" description="Disordered" evidence="2">
    <location>
        <begin position="1070"/>
        <end position="1101"/>
    </location>
</feature>
<dbReference type="EMBL" id="CAMPGE010000559">
    <property type="protein sequence ID" value="CAI2359307.1"/>
    <property type="molecule type" value="Genomic_DNA"/>
</dbReference>
<keyword evidence="1" id="KW-0175">Coiled coil</keyword>
<dbReference type="InterPro" id="IPR027165">
    <property type="entry name" value="CND3"/>
</dbReference>
<comment type="caution">
    <text evidence="3">The sequence shown here is derived from an EMBL/GenBank/DDBJ whole genome shotgun (WGS) entry which is preliminary data.</text>
</comment>